<feature type="region of interest" description="Disordered" evidence="9">
    <location>
        <begin position="104"/>
        <end position="135"/>
    </location>
</feature>
<feature type="domain" description="IF rod" evidence="10">
    <location>
        <begin position="1"/>
        <end position="135"/>
    </location>
</feature>
<comment type="caution">
    <text evidence="11">The sequence shown here is derived from an EMBL/GenBank/DDBJ whole genome shotgun (WGS) entry which is preliminary data.</text>
</comment>
<evidence type="ECO:0000256" key="8">
    <source>
        <dbReference type="ARBA" id="ARBA00042489"/>
    </source>
</evidence>
<accession>A0ABQ9THA3</accession>
<dbReference type="PANTHER" id="PTHR23239">
    <property type="entry name" value="INTERMEDIATE FILAMENT"/>
    <property type="match status" value="1"/>
</dbReference>
<dbReference type="InterPro" id="IPR002957">
    <property type="entry name" value="Keratin_I"/>
</dbReference>
<dbReference type="Gene3D" id="1.20.5.500">
    <property type="entry name" value="Single helix bin"/>
    <property type="match status" value="1"/>
</dbReference>
<organism evidence="11 12">
    <name type="scientific">Saguinus oedipus</name>
    <name type="common">Cotton-top tamarin</name>
    <name type="synonym">Oedipomidas oedipus</name>
    <dbReference type="NCBI Taxonomy" id="9490"/>
    <lineage>
        <taxon>Eukaryota</taxon>
        <taxon>Metazoa</taxon>
        <taxon>Chordata</taxon>
        <taxon>Craniata</taxon>
        <taxon>Vertebrata</taxon>
        <taxon>Euteleostomi</taxon>
        <taxon>Mammalia</taxon>
        <taxon>Eutheria</taxon>
        <taxon>Euarchontoglires</taxon>
        <taxon>Primates</taxon>
        <taxon>Haplorrhini</taxon>
        <taxon>Platyrrhini</taxon>
        <taxon>Cebidae</taxon>
        <taxon>Callitrichinae</taxon>
        <taxon>Saguinus</taxon>
    </lineage>
</organism>
<keyword evidence="2" id="KW-0416">Keratin</keyword>
<protein>
    <recommendedName>
        <fullName evidence="6">Keratin, type I cytoskeletal 19</fullName>
    </recommendedName>
    <alternativeName>
        <fullName evidence="7">Cytokeratin-19</fullName>
    </alternativeName>
    <alternativeName>
        <fullName evidence="8">Keratin-19</fullName>
    </alternativeName>
</protein>
<evidence type="ECO:0000256" key="5">
    <source>
        <dbReference type="ARBA" id="ARBA00037562"/>
    </source>
</evidence>
<dbReference type="Pfam" id="PF00038">
    <property type="entry name" value="Filament"/>
    <property type="match status" value="1"/>
</dbReference>
<keyword evidence="3" id="KW-0403">Intermediate filament</keyword>
<name>A0ABQ9THA3_SAGOE</name>
<evidence type="ECO:0000256" key="2">
    <source>
        <dbReference type="ARBA" id="ARBA00022744"/>
    </source>
</evidence>
<dbReference type="EMBL" id="JASSZA010000022">
    <property type="protein sequence ID" value="KAK2084114.1"/>
    <property type="molecule type" value="Genomic_DNA"/>
</dbReference>
<dbReference type="SUPFAM" id="SSF64593">
    <property type="entry name" value="Intermediate filament protein, coiled coil region"/>
    <property type="match status" value="1"/>
</dbReference>
<dbReference type="PANTHER" id="PTHR23239:SF14">
    <property type="entry name" value="KERATIN, TYPE I CYTOSKELETAL 19"/>
    <property type="match status" value="1"/>
</dbReference>
<evidence type="ECO:0000256" key="4">
    <source>
        <dbReference type="ARBA" id="ARBA00023054"/>
    </source>
</evidence>
<sequence>MRSQYEVRAAQNRKVAEAWVTSRTEELNREVAGHREQLQMRNTEVSDPRRTLQGLEIELQSQLSMKAGLEGTLAETEARFGAQLAEIQARISGIEAHLGDVRADNSLPQEEDERNLEPNSSQLLQPYAKVTRDLQ</sequence>
<keyword evidence="4" id="KW-0175">Coiled coil</keyword>
<evidence type="ECO:0000259" key="10">
    <source>
        <dbReference type="PROSITE" id="PS51842"/>
    </source>
</evidence>
<comment type="function">
    <text evidence="5">Involved in the organization of myofibers. Together with KRT8, helps to link the contractile apparatus to dystrophin at the costameres of striated muscle.</text>
</comment>
<dbReference type="PRINTS" id="PR01248">
    <property type="entry name" value="TYPE1KERATIN"/>
</dbReference>
<keyword evidence="1" id="KW-0597">Phosphoprotein</keyword>
<evidence type="ECO:0000256" key="1">
    <source>
        <dbReference type="ARBA" id="ARBA00022553"/>
    </source>
</evidence>
<keyword evidence="12" id="KW-1185">Reference proteome</keyword>
<evidence type="ECO:0000313" key="12">
    <source>
        <dbReference type="Proteomes" id="UP001266305"/>
    </source>
</evidence>
<evidence type="ECO:0000256" key="7">
    <source>
        <dbReference type="ARBA" id="ARBA00041710"/>
    </source>
</evidence>
<dbReference type="PROSITE" id="PS51842">
    <property type="entry name" value="IF_ROD_2"/>
    <property type="match status" value="1"/>
</dbReference>
<gene>
    <name evidence="11" type="primary">KRT19_10</name>
    <name evidence="11" type="ORF">P7K49_037147</name>
</gene>
<dbReference type="InterPro" id="IPR039008">
    <property type="entry name" value="IF_rod_dom"/>
</dbReference>
<proteinExistence type="predicted"/>
<evidence type="ECO:0000256" key="6">
    <source>
        <dbReference type="ARBA" id="ARBA00040324"/>
    </source>
</evidence>
<dbReference type="Proteomes" id="UP001266305">
    <property type="component" value="Unassembled WGS sequence"/>
</dbReference>
<evidence type="ECO:0000256" key="9">
    <source>
        <dbReference type="SAM" id="MobiDB-lite"/>
    </source>
</evidence>
<evidence type="ECO:0000256" key="3">
    <source>
        <dbReference type="ARBA" id="ARBA00022754"/>
    </source>
</evidence>
<evidence type="ECO:0000313" key="11">
    <source>
        <dbReference type="EMBL" id="KAK2084114.1"/>
    </source>
</evidence>
<reference evidence="11 12" key="1">
    <citation type="submission" date="2023-05" db="EMBL/GenBank/DDBJ databases">
        <title>B98-5 Cell Line De Novo Hybrid Assembly: An Optical Mapping Approach.</title>
        <authorList>
            <person name="Kananen K."/>
            <person name="Auerbach J.A."/>
            <person name="Kautto E."/>
            <person name="Blachly J.S."/>
        </authorList>
    </citation>
    <scope>NUCLEOTIDE SEQUENCE [LARGE SCALE GENOMIC DNA]</scope>
    <source>
        <strain evidence="11">B95-8</strain>
        <tissue evidence="11">Cell line</tissue>
    </source>
</reference>